<dbReference type="Pfam" id="PF07167">
    <property type="entry name" value="PhaC_N"/>
    <property type="match status" value="1"/>
</dbReference>
<reference evidence="5" key="1">
    <citation type="submission" date="2021-02" db="EMBL/GenBank/DDBJ databases">
        <title>Skermanella TT6 skin isolate.</title>
        <authorList>
            <person name="Lee K."/>
            <person name="Ganzorig M."/>
        </authorList>
    </citation>
    <scope>NUCLEOTIDE SEQUENCE</scope>
    <source>
        <strain evidence="5">TT6</strain>
    </source>
</reference>
<evidence type="ECO:0000259" key="3">
    <source>
        <dbReference type="Pfam" id="PF07167"/>
    </source>
</evidence>
<protein>
    <submittedName>
        <fullName evidence="5">Alpha/beta fold hydrolase</fullName>
    </submittedName>
</protein>
<gene>
    <name evidence="5" type="ORF">IGS68_18210</name>
</gene>
<evidence type="ECO:0000313" key="5">
    <source>
        <dbReference type="EMBL" id="QQP87993.1"/>
    </source>
</evidence>
<dbReference type="InterPro" id="IPR029058">
    <property type="entry name" value="AB_hydrolase_fold"/>
</dbReference>
<dbReference type="InterPro" id="IPR022211">
    <property type="entry name" value="PHBC_N"/>
</dbReference>
<dbReference type="RefSeq" id="WP_201072317.1">
    <property type="nucleotide sequence ID" value="NZ_CP067420.1"/>
</dbReference>
<evidence type="ECO:0000259" key="4">
    <source>
        <dbReference type="Pfam" id="PF12551"/>
    </source>
</evidence>
<evidence type="ECO:0000313" key="6">
    <source>
        <dbReference type="Proteomes" id="UP000595197"/>
    </source>
</evidence>
<dbReference type="EMBL" id="CP067420">
    <property type="protein sequence ID" value="QQP87993.1"/>
    <property type="molecule type" value="Genomic_DNA"/>
</dbReference>
<keyword evidence="1" id="KW-0808">Transferase</keyword>
<organism evidence="5 6">
    <name type="scientific">Skermanella cutis</name>
    <dbReference type="NCBI Taxonomy" id="2775420"/>
    <lineage>
        <taxon>Bacteria</taxon>
        <taxon>Pseudomonadati</taxon>
        <taxon>Pseudomonadota</taxon>
        <taxon>Alphaproteobacteria</taxon>
        <taxon>Rhodospirillales</taxon>
        <taxon>Azospirillaceae</taxon>
        <taxon>Skermanella</taxon>
    </lineage>
</organism>
<dbReference type="PANTHER" id="PTHR36837">
    <property type="entry name" value="POLY(3-HYDROXYALKANOATE) POLYMERASE SUBUNIT PHAC"/>
    <property type="match status" value="1"/>
</dbReference>
<sequence>MSGLQGDGASSDLEVVDHLMNAMMAQATGGVSPAAVMLAWMDWALHIASSPAKQIALGQKAVSSMAHWGDYVAGAAAGRSPPPVAEPHAGDRRFSAREWSFWPFNAMAQGFLLTEEWWNAATTGVSGVSRRHENQVNFMARQWLDRRAPSNFLPTNPEVLACTLLESGGNLVRGARNLIEDMQHQIGGEPPVGTERYRVGRDIAATPGRVVFRNHLIELIRYDPATPQVRAEPLLIVPAWIMKYYILDLSPENSLVRYLVGQGHTVFMVSWRNPTEEDRDLGMDAYRTDGVMAALDAIGGILPGRRIHACGYCLGGTMLAITASALARDGDDRLASVTLLAAQTDFTEAGELTVFIDDSQIAYLEHMMWARDFLDTTRMAGAFQLLRSTDLIWSRQVEQYLKGRREPANDLVAWNADQTRMPYRMHAEYLRSLFLENQLMGGRFLVDGRPVSLSDIRAPIFAVGTTRDHIAPWRSVYKINLPTDTKVTFVLTTGGHNAGIVSEPGHRGRGYQIATRRPEDRYVDPDTWVESAPRRDGSWWPAWSEWLVEQGTPDLGSPPPAGEGLGAAPGTYVFQK</sequence>
<feature type="domain" description="Poly-beta-hydroxybutyrate polymerase N-terminal" evidence="4">
    <location>
        <begin position="14"/>
        <end position="53"/>
    </location>
</feature>
<proteinExistence type="predicted"/>
<keyword evidence="2" id="KW-0012">Acyltransferase</keyword>
<evidence type="ECO:0000256" key="1">
    <source>
        <dbReference type="ARBA" id="ARBA00022679"/>
    </source>
</evidence>
<accession>A0ABX7B1I2</accession>
<dbReference type="Proteomes" id="UP000595197">
    <property type="component" value="Chromosome"/>
</dbReference>
<dbReference type="GO" id="GO:0016787">
    <property type="term" value="F:hydrolase activity"/>
    <property type="evidence" value="ECO:0007669"/>
    <property type="project" value="UniProtKB-KW"/>
</dbReference>
<evidence type="ECO:0000256" key="2">
    <source>
        <dbReference type="ARBA" id="ARBA00023315"/>
    </source>
</evidence>
<dbReference type="PANTHER" id="PTHR36837:SF5">
    <property type="entry name" value="POLY-3-HYDROXYBUTYRATE SYNTHASE"/>
    <property type="match status" value="1"/>
</dbReference>
<keyword evidence="5" id="KW-0378">Hydrolase</keyword>
<dbReference type="Pfam" id="PF12551">
    <property type="entry name" value="PHBC_N"/>
    <property type="match status" value="1"/>
</dbReference>
<dbReference type="InterPro" id="IPR010941">
    <property type="entry name" value="PhaC_N"/>
</dbReference>
<feature type="domain" description="Poly-beta-hydroxybutyrate polymerase N-terminal" evidence="3">
    <location>
        <begin position="91"/>
        <end position="259"/>
    </location>
</feature>
<dbReference type="Gene3D" id="3.40.50.1820">
    <property type="entry name" value="alpha/beta hydrolase"/>
    <property type="match status" value="1"/>
</dbReference>
<keyword evidence="6" id="KW-1185">Reference proteome</keyword>
<dbReference type="SUPFAM" id="SSF53474">
    <property type="entry name" value="alpha/beta-Hydrolases"/>
    <property type="match status" value="1"/>
</dbReference>
<dbReference type="InterPro" id="IPR051321">
    <property type="entry name" value="PHA/PHB_synthase"/>
</dbReference>
<name>A0ABX7B1I2_9PROT</name>